<reference evidence="1 2" key="1">
    <citation type="submission" date="2006-05" db="EMBL/GenBank/DDBJ databases">
        <authorList>
            <person name="King G."/>
            <person name="Ferriera S."/>
            <person name="Johnson J."/>
            <person name="Kravitz S."/>
            <person name="Beeson K."/>
            <person name="Sutton G."/>
            <person name="Rogers Y.-H."/>
            <person name="Friedman R."/>
            <person name="Frazier M."/>
            <person name="Venter J.C."/>
        </authorList>
    </citation>
    <scope>NUCLEOTIDE SEQUENCE [LARGE SCALE GENOMIC DNA]</scope>
    <source>
        <strain evidence="2">ATCC 25650 / DSM 13394 / JCM 20685 / NBRC 16684 / NCIMB 2208 / IAM 12614 / B1</strain>
    </source>
</reference>
<dbReference type="AlphaFoldDB" id="A0P0P0"/>
<name>A0P0P0_ROSAI</name>
<comment type="caution">
    <text evidence="1">The sequence shown here is derived from an EMBL/GenBank/DDBJ whole genome shotgun (WGS) entry which is preliminary data.</text>
</comment>
<protein>
    <recommendedName>
        <fullName evidence="3">Tir chaperone family protein CesT</fullName>
    </recommendedName>
</protein>
<evidence type="ECO:0000313" key="2">
    <source>
        <dbReference type="Proteomes" id="UP000004848"/>
    </source>
</evidence>
<dbReference type="InterPro" id="IPR012673">
    <property type="entry name" value="T3SS_SynN"/>
</dbReference>
<dbReference type="SUPFAM" id="SSF69635">
    <property type="entry name" value="Type III secretory system chaperone-like"/>
    <property type="match status" value="1"/>
</dbReference>
<evidence type="ECO:0000313" key="1">
    <source>
        <dbReference type="EMBL" id="EAV41354.1"/>
    </source>
</evidence>
<dbReference type="Gene3D" id="3.30.1460.10">
    <property type="match status" value="1"/>
</dbReference>
<dbReference type="EMBL" id="AAUW01000021">
    <property type="protein sequence ID" value="EAV41354.1"/>
    <property type="molecule type" value="Genomic_DNA"/>
</dbReference>
<dbReference type="OrthoDB" id="7678987at2"/>
<dbReference type="Proteomes" id="UP000004848">
    <property type="component" value="Unassembled WGS sequence"/>
</dbReference>
<dbReference type="GO" id="GO:0009306">
    <property type="term" value="P:protein secretion"/>
    <property type="evidence" value="ECO:0007669"/>
    <property type="project" value="InterPro"/>
</dbReference>
<accession>A0P0P0</accession>
<evidence type="ECO:0008006" key="3">
    <source>
        <dbReference type="Google" id="ProtNLM"/>
    </source>
</evidence>
<sequence>MQSSFSDHSFAVVREFTRNLGLGDVQPVEDGSVSFEFERAGTFSITPARDGRRMLLSLSRHKGRLQARNLKDFLSLSSWDPVIGAPVNAGMSSQGGLVLVVALDGESQTLQMIELCLDRLIELHATL</sequence>
<proteinExistence type="predicted"/>
<dbReference type="RefSeq" id="WP_006938602.1">
    <property type="nucleotide sequence ID" value="NZ_AAUW01000021.1"/>
</dbReference>
<organism evidence="1 2">
    <name type="scientific">Roseibium aggregatum (strain ATCC 25650 / DSM 13394 / JCM 20685 / NBRC 16684 / NCIMB 2208 / IAM 12614 / B1)</name>
    <name type="common">Stappia aggregata</name>
    <dbReference type="NCBI Taxonomy" id="384765"/>
    <lineage>
        <taxon>Bacteria</taxon>
        <taxon>Pseudomonadati</taxon>
        <taxon>Pseudomonadota</taxon>
        <taxon>Alphaproteobacteria</taxon>
        <taxon>Hyphomicrobiales</taxon>
        <taxon>Stappiaceae</taxon>
        <taxon>Roseibium</taxon>
    </lineage>
</organism>
<dbReference type="GeneID" id="68849068"/>
<dbReference type="Pfam" id="PF21665">
    <property type="entry name" value="Type_III_SycN"/>
    <property type="match status" value="1"/>
</dbReference>
<gene>
    <name evidence="1" type="ORF">SIAM614_01149</name>
</gene>